<keyword evidence="10" id="KW-1185">Reference proteome</keyword>
<reference evidence="9 10" key="1">
    <citation type="submission" date="2020-08" db="EMBL/GenBank/DDBJ databases">
        <title>Genomic Encyclopedia of Type Strains, Phase IV (KMG-IV): sequencing the most valuable type-strain genomes for metagenomic binning, comparative biology and taxonomic classification.</title>
        <authorList>
            <person name="Goeker M."/>
        </authorList>
    </citation>
    <scope>NUCLEOTIDE SEQUENCE [LARGE SCALE GENOMIC DNA]</scope>
    <source>
        <strain evidence="9 10">DSM 102234</strain>
    </source>
</reference>
<dbReference type="AlphaFoldDB" id="A0A7W6GZ94"/>
<organism evidence="9 10">
    <name type="scientific">Sulfitobacter undariae</name>
    <dbReference type="NCBI Taxonomy" id="1563671"/>
    <lineage>
        <taxon>Bacteria</taxon>
        <taxon>Pseudomonadati</taxon>
        <taxon>Pseudomonadota</taxon>
        <taxon>Alphaproteobacteria</taxon>
        <taxon>Rhodobacterales</taxon>
        <taxon>Roseobacteraceae</taxon>
        <taxon>Sulfitobacter</taxon>
    </lineage>
</organism>
<dbReference type="CDD" id="cd03257">
    <property type="entry name" value="ABC_NikE_OppD_transporters"/>
    <property type="match status" value="2"/>
</dbReference>
<dbReference type="PANTHER" id="PTHR43297">
    <property type="entry name" value="OLIGOPEPTIDE TRANSPORT ATP-BINDING PROTEIN APPD"/>
    <property type="match status" value="1"/>
</dbReference>
<gene>
    <name evidence="9" type="ORF">GGR95_000411</name>
</gene>
<evidence type="ECO:0000256" key="2">
    <source>
        <dbReference type="ARBA" id="ARBA00005417"/>
    </source>
</evidence>
<dbReference type="InterPro" id="IPR003439">
    <property type="entry name" value="ABC_transporter-like_ATP-bd"/>
</dbReference>
<dbReference type="SUPFAM" id="SSF52540">
    <property type="entry name" value="P-loop containing nucleoside triphosphate hydrolases"/>
    <property type="match status" value="2"/>
</dbReference>
<name>A0A7W6GZ94_9RHOB</name>
<dbReference type="FunFam" id="3.40.50.300:FF:000016">
    <property type="entry name" value="Oligopeptide ABC transporter ATP-binding component"/>
    <property type="match status" value="1"/>
</dbReference>
<keyword evidence="6 9" id="KW-0067">ATP-binding</keyword>
<dbReference type="GO" id="GO:0055085">
    <property type="term" value="P:transmembrane transport"/>
    <property type="evidence" value="ECO:0007669"/>
    <property type="project" value="UniProtKB-ARBA"/>
</dbReference>
<evidence type="ECO:0000256" key="5">
    <source>
        <dbReference type="ARBA" id="ARBA00022741"/>
    </source>
</evidence>
<evidence type="ECO:0000259" key="8">
    <source>
        <dbReference type="PROSITE" id="PS50893"/>
    </source>
</evidence>
<dbReference type="RefSeq" id="WP_184562232.1">
    <property type="nucleotide sequence ID" value="NZ_JACIEI010000001.1"/>
</dbReference>
<dbReference type="InterPro" id="IPR027417">
    <property type="entry name" value="P-loop_NTPase"/>
</dbReference>
<keyword evidence="7" id="KW-0472">Membrane</keyword>
<feature type="domain" description="ABC transporter" evidence="8">
    <location>
        <begin position="285"/>
        <end position="523"/>
    </location>
</feature>
<dbReference type="GO" id="GO:0015833">
    <property type="term" value="P:peptide transport"/>
    <property type="evidence" value="ECO:0007669"/>
    <property type="project" value="InterPro"/>
</dbReference>
<dbReference type="GO" id="GO:0005886">
    <property type="term" value="C:plasma membrane"/>
    <property type="evidence" value="ECO:0007669"/>
    <property type="project" value="UniProtKB-SubCell"/>
</dbReference>
<dbReference type="NCBIfam" id="NF007739">
    <property type="entry name" value="PRK10419.1"/>
    <property type="match status" value="2"/>
</dbReference>
<comment type="similarity">
    <text evidence="2">Belongs to the ABC transporter superfamily.</text>
</comment>
<dbReference type="Pfam" id="PF08352">
    <property type="entry name" value="oligo_HPY"/>
    <property type="match status" value="2"/>
</dbReference>
<comment type="caution">
    <text evidence="9">The sequence shown here is derived from an EMBL/GenBank/DDBJ whole genome shotgun (WGS) entry which is preliminary data.</text>
</comment>
<evidence type="ECO:0000256" key="6">
    <source>
        <dbReference type="ARBA" id="ARBA00022840"/>
    </source>
</evidence>
<dbReference type="PROSITE" id="PS50893">
    <property type="entry name" value="ABC_TRANSPORTER_2"/>
    <property type="match status" value="2"/>
</dbReference>
<evidence type="ECO:0000256" key="1">
    <source>
        <dbReference type="ARBA" id="ARBA00004417"/>
    </source>
</evidence>
<keyword evidence="5" id="KW-0547">Nucleotide-binding</keyword>
<dbReference type="InterPro" id="IPR050388">
    <property type="entry name" value="ABC_Ni/Peptide_Import"/>
</dbReference>
<proteinExistence type="inferred from homology"/>
<protein>
    <submittedName>
        <fullName evidence="9">Peptide/nickel transport system ATP-binding protein</fullName>
    </submittedName>
</protein>
<feature type="domain" description="ABC transporter" evidence="8">
    <location>
        <begin position="5"/>
        <end position="250"/>
    </location>
</feature>
<accession>A0A7W6GZ94</accession>
<dbReference type="Gene3D" id="3.40.50.300">
    <property type="entry name" value="P-loop containing nucleotide triphosphate hydrolases"/>
    <property type="match status" value="2"/>
</dbReference>
<sequence>MNPLLSVRNLTVRFGETTAVDDVSFDLPRGGALGIVGESGSGKSVTCRALMKLLPSVAKIDGAITFDGDDILGASEAKLNTLRGKRIAMIFQSPASHLDPLMRIGDQVAETLRKHTDLKGRAIQDEVLRLLDVVRIPDVQRCARAYPHELSGGMKQRAMIAGALACKPDLLLADEPTTALDATVQKSVLDLLAELRRTQGLSMIFVSHDLGAVARVCDDVLVMRKSKLVETGKIRDVIENPQHEYTQMLIASHPDRLRLHKPQDVARAAPLFEVKGVQIRYGGGSILDSLMGREGGFVAVKGASFSVQRGEALGIVGESGSGKTTLARSLVGLVKTAKGEILYEGSPAEPTGRNRAAYLRDVQLVYQHPYEALSPRICIRDAIGEPLRRHKLCSPKDIPAKVADLMQQVDLAPELGDRLPAQLSGGQCQRVAIARALAMDPRVLIADEVTSALDVTLQAQVMDLLIRLQKERGLTMIFISHDLAVIRRLCNSVIVMRQGEIVEAGPTADVFDSPTQDYTRTLIDAIPRLDAAPA</sequence>
<evidence type="ECO:0000256" key="7">
    <source>
        <dbReference type="ARBA" id="ARBA00023136"/>
    </source>
</evidence>
<dbReference type="InterPro" id="IPR013563">
    <property type="entry name" value="Oligopep_ABC_C"/>
</dbReference>
<dbReference type="PANTHER" id="PTHR43297:SF2">
    <property type="entry name" value="DIPEPTIDE TRANSPORT ATP-BINDING PROTEIN DPPD"/>
    <property type="match status" value="1"/>
</dbReference>
<evidence type="ECO:0000256" key="4">
    <source>
        <dbReference type="ARBA" id="ARBA00022475"/>
    </source>
</evidence>
<evidence type="ECO:0000313" key="10">
    <source>
        <dbReference type="Proteomes" id="UP000530268"/>
    </source>
</evidence>
<evidence type="ECO:0000313" key="9">
    <source>
        <dbReference type="EMBL" id="MBB3992792.1"/>
    </source>
</evidence>
<dbReference type="GO" id="GO:0005524">
    <property type="term" value="F:ATP binding"/>
    <property type="evidence" value="ECO:0007669"/>
    <property type="project" value="UniProtKB-KW"/>
</dbReference>
<dbReference type="InterPro" id="IPR003593">
    <property type="entry name" value="AAA+_ATPase"/>
</dbReference>
<dbReference type="InterPro" id="IPR017871">
    <property type="entry name" value="ABC_transporter-like_CS"/>
</dbReference>
<dbReference type="NCBIfam" id="NF008453">
    <property type="entry name" value="PRK11308.1"/>
    <property type="match status" value="2"/>
</dbReference>
<dbReference type="PROSITE" id="PS00211">
    <property type="entry name" value="ABC_TRANSPORTER_1"/>
    <property type="match status" value="2"/>
</dbReference>
<dbReference type="Proteomes" id="UP000530268">
    <property type="component" value="Unassembled WGS sequence"/>
</dbReference>
<evidence type="ECO:0000256" key="3">
    <source>
        <dbReference type="ARBA" id="ARBA00022448"/>
    </source>
</evidence>
<dbReference type="Pfam" id="PF00005">
    <property type="entry name" value="ABC_tran"/>
    <property type="match status" value="2"/>
</dbReference>
<keyword evidence="3" id="KW-0813">Transport</keyword>
<comment type="subcellular location">
    <subcellularLocation>
        <location evidence="1">Cell inner membrane</location>
        <topology evidence="1">Peripheral membrane protein</topology>
    </subcellularLocation>
</comment>
<dbReference type="EMBL" id="JACIEI010000001">
    <property type="protein sequence ID" value="MBB3992792.1"/>
    <property type="molecule type" value="Genomic_DNA"/>
</dbReference>
<dbReference type="SMART" id="SM00382">
    <property type="entry name" value="AAA"/>
    <property type="match status" value="2"/>
</dbReference>
<dbReference type="GO" id="GO:0016887">
    <property type="term" value="F:ATP hydrolysis activity"/>
    <property type="evidence" value="ECO:0007669"/>
    <property type="project" value="InterPro"/>
</dbReference>
<keyword evidence="4" id="KW-1003">Cell membrane</keyword>